<dbReference type="PROSITE" id="PS50158">
    <property type="entry name" value="ZF_CCHC"/>
    <property type="match status" value="1"/>
</dbReference>
<evidence type="ECO:0000256" key="3">
    <source>
        <dbReference type="SAM" id="Phobius"/>
    </source>
</evidence>
<dbReference type="InterPro" id="IPR001878">
    <property type="entry name" value="Znf_CCHC"/>
</dbReference>
<dbReference type="AlphaFoldDB" id="A0A8S1LFM6"/>
<keyword evidence="7" id="KW-1185">Reference proteome</keyword>
<dbReference type="PANTHER" id="PTHR45689">
    <property type="entry name" value="I[[H]] CHANNEL, ISOFORM E"/>
    <property type="match status" value="1"/>
</dbReference>
<dbReference type="GO" id="GO:0098855">
    <property type="term" value="C:HCN channel complex"/>
    <property type="evidence" value="ECO:0007669"/>
    <property type="project" value="TreeGrafter"/>
</dbReference>
<reference evidence="6" key="1">
    <citation type="submission" date="2021-01" db="EMBL/GenBank/DDBJ databases">
        <authorList>
            <consortium name="Genoscope - CEA"/>
            <person name="William W."/>
        </authorList>
    </citation>
    <scope>NUCLEOTIDE SEQUENCE</scope>
</reference>
<feature type="compositionally biased region" description="Polar residues" evidence="2">
    <location>
        <begin position="742"/>
        <end position="771"/>
    </location>
</feature>
<accession>A0A8S1LFM6</accession>
<keyword evidence="1" id="KW-0479">Metal-binding</keyword>
<name>A0A8S1LFM6_PARPR</name>
<feature type="transmembrane region" description="Helical" evidence="3">
    <location>
        <begin position="191"/>
        <end position="210"/>
    </location>
</feature>
<evidence type="ECO:0000259" key="4">
    <source>
        <dbReference type="PROSITE" id="PS50042"/>
    </source>
</evidence>
<evidence type="ECO:0000313" key="6">
    <source>
        <dbReference type="EMBL" id="CAD8065679.1"/>
    </source>
</evidence>
<protein>
    <recommendedName>
        <fullName evidence="8">Cyclic nucleotide-binding domain protein</fullName>
    </recommendedName>
</protein>
<feature type="transmembrane region" description="Helical" evidence="3">
    <location>
        <begin position="231"/>
        <end position="254"/>
    </location>
</feature>
<dbReference type="GO" id="GO:0003676">
    <property type="term" value="F:nucleic acid binding"/>
    <property type="evidence" value="ECO:0007669"/>
    <property type="project" value="InterPro"/>
</dbReference>
<evidence type="ECO:0000256" key="1">
    <source>
        <dbReference type="PROSITE-ProRule" id="PRU00047"/>
    </source>
</evidence>
<evidence type="ECO:0000256" key="2">
    <source>
        <dbReference type="SAM" id="MobiDB-lite"/>
    </source>
</evidence>
<dbReference type="SMART" id="SM00100">
    <property type="entry name" value="cNMP"/>
    <property type="match status" value="1"/>
</dbReference>
<keyword evidence="1" id="KW-0862">Zinc</keyword>
<feature type="transmembrane region" description="Helical" evidence="3">
    <location>
        <begin position="260"/>
        <end position="276"/>
    </location>
</feature>
<feature type="transmembrane region" description="Helical" evidence="3">
    <location>
        <begin position="329"/>
        <end position="347"/>
    </location>
</feature>
<dbReference type="GO" id="GO:0008270">
    <property type="term" value="F:zinc ion binding"/>
    <property type="evidence" value="ECO:0007669"/>
    <property type="project" value="UniProtKB-KW"/>
</dbReference>
<dbReference type="InterPro" id="IPR000595">
    <property type="entry name" value="cNMP-bd_dom"/>
</dbReference>
<dbReference type="InterPro" id="IPR051413">
    <property type="entry name" value="K/Na_HCN_channel"/>
</dbReference>
<dbReference type="Pfam" id="PF00027">
    <property type="entry name" value="cNMP_binding"/>
    <property type="match status" value="1"/>
</dbReference>
<dbReference type="EMBL" id="CAJJDM010000037">
    <property type="protein sequence ID" value="CAD8065679.1"/>
    <property type="molecule type" value="Genomic_DNA"/>
</dbReference>
<feature type="region of interest" description="Disordered" evidence="2">
    <location>
        <begin position="19"/>
        <end position="38"/>
    </location>
</feature>
<sequence length="977" mass="113977">MSSQKITDYKILQVITKKSKGNEKTIKKGNESNSSYVPMRSVKLIPPQQPQDNQQNDLTIIPEDIRACYEVVPISVSDERKQALIGDFKQEICFSTQDPKLLKRANTEINFNDISLCFLQSIKFFKQEKTSKNLGKLTNKLLQDKNKGNQINISYQVGKNFNIMNYFIYLFYINNISILLLNSMFCLHQNQINNLFIQILQLLILTINCIHNSTKYKEDIYDKLQINKQKYLYNIIINIFQIIFIILLTLIIQFQVYQELLIVCLILLNIITIQQMSQIQYMWEYENIIKLILLAFQQCHLFCCVYLLLTTEDFASLNVNDQLHQYLTIYLQFFSYLVGIDLSYQNIESRIEILVFILYTWIIFLIIKYLFIIQLYLLAQVQKTTFKDKKNMIDFLDFLKSLKINSSKVRKLFNQIQQQHIQQRSIAKIKNINYLINFYGIKESLRQQIIYQDKIQHLKYFNLFNQLSRQSLSNLTNVIEIQYYRNEEIIINQDQLDDCSIYIIKNGQVEINFQNSQNSIVGVKILSDHECFGQIAFLTGLPRCATVRSIGESCIFKLNRVNFLATINNNNYDKELINKITNEIIFSNQFEILGIHCYNCQSQNHLIQNCPQLHLEVKKEQVILDILAPSEQKRHKFKRRDSKSGNTRFSALNIQVKCQEFQEDQGYASSLGETDHTNYQQNQSHYTITQSSINYPSKILVGQKLSLRPSTLENVQGLEPQESLKEQQFREIDQIFIRASNPKATTSTAGFGYKEQTSQKSPQTENVNNTIDEQQIEDSSNESSSFSDDQVSGTSRQTLDQKLRPMKQSNNRSEKYSQYRSGVSSISMNNTPKHSQLSILNTFTLKSDMNNNIQQSGGTNHGSQKIISPLHLREKEDRQNTLTIPGGNNILQVPSKKSLINPISQLNYEMSPFVAFPQHHPAIYNELQWSPIEIDKYEIYKIFYPKYNIDVVLESYHKENAQKQKSNIKELFKLNTF</sequence>
<keyword evidence="3" id="KW-0472">Membrane</keyword>
<evidence type="ECO:0000313" key="7">
    <source>
        <dbReference type="Proteomes" id="UP000688137"/>
    </source>
</evidence>
<proteinExistence type="predicted"/>
<comment type="caution">
    <text evidence="6">The sequence shown here is derived from an EMBL/GenBank/DDBJ whole genome shotgun (WGS) entry which is preliminary data.</text>
</comment>
<keyword evidence="3" id="KW-0812">Transmembrane</keyword>
<evidence type="ECO:0008006" key="8">
    <source>
        <dbReference type="Google" id="ProtNLM"/>
    </source>
</evidence>
<feature type="transmembrane region" description="Helical" evidence="3">
    <location>
        <begin position="288"/>
        <end position="309"/>
    </location>
</feature>
<feature type="transmembrane region" description="Helical" evidence="3">
    <location>
        <begin position="354"/>
        <end position="379"/>
    </location>
</feature>
<gene>
    <name evidence="6" type="ORF">PPRIM_AZ9-3.1.T0380020</name>
</gene>
<dbReference type="GO" id="GO:0035725">
    <property type="term" value="P:sodium ion transmembrane transport"/>
    <property type="evidence" value="ECO:0007669"/>
    <property type="project" value="TreeGrafter"/>
</dbReference>
<feature type="domain" description="CCHC-type" evidence="5">
    <location>
        <begin position="597"/>
        <end position="612"/>
    </location>
</feature>
<dbReference type="PANTHER" id="PTHR45689:SF5">
    <property type="entry name" value="I[[H]] CHANNEL, ISOFORM E"/>
    <property type="match status" value="1"/>
</dbReference>
<feature type="domain" description="Cyclic nucleotide-binding" evidence="4">
    <location>
        <begin position="463"/>
        <end position="563"/>
    </location>
</feature>
<dbReference type="OMA" id="QSHYTIT"/>
<organism evidence="6 7">
    <name type="scientific">Paramecium primaurelia</name>
    <dbReference type="NCBI Taxonomy" id="5886"/>
    <lineage>
        <taxon>Eukaryota</taxon>
        <taxon>Sar</taxon>
        <taxon>Alveolata</taxon>
        <taxon>Ciliophora</taxon>
        <taxon>Intramacronucleata</taxon>
        <taxon>Oligohymenophorea</taxon>
        <taxon>Peniculida</taxon>
        <taxon>Parameciidae</taxon>
        <taxon>Paramecium</taxon>
    </lineage>
</organism>
<feature type="compositionally biased region" description="Low complexity" evidence="2">
    <location>
        <begin position="781"/>
        <end position="795"/>
    </location>
</feature>
<feature type="compositionally biased region" description="Basic and acidic residues" evidence="2">
    <location>
        <begin position="20"/>
        <end position="30"/>
    </location>
</feature>
<evidence type="ECO:0000259" key="5">
    <source>
        <dbReference type="PROSITE" id="PS50158"/>
    </source>
</evidence>
<dbReference type="GO" id="GO:0005249">
    <property type="term" value="F:voltage-gated potassium channel activity"/>
    <property type="evidence" value="ECO:0007669"/>
    <property type="project" value="TreeGrafter"/>
</dbReference>
<dbReference type="Proteomes" id="UP000688137">
    <property type="component" value="Unassembled WGS sequence"/>
</dbReference>
<dbReference type="GO" id="GO:0003254">
    <property type="term" value="P:regulation of membrane depolarization"/>
    <property type="evidence" value="ECO:0007669"/>
    <property type="project" value="TreeGrafter"/>
</dbReference>
<dbReference type="CDD" id="cd00038">
    <property type="entry name" value="CAP_ED"/>
    <property type="match status" value="1"/>
</dbReference>
<feature type="region of interest" description="Disordered" evidence="2">
    <location>
        <begin position="741"/>
        <end position="832"/>
    </location>
</feature>
<keyword evidence="1" id="KW-0863">Zinc-finger</keyword>
<dbReference type="PROSITE" id="PS50042">
    <property type="entry name" value="CNMP_BINDING_3"/>
    <property type="match status" value="1"/>
</dbReference>
<keyword evidence="3" id="KW-1133">Transmembrane helix</keyword>
<feature type="compositionally biased region" description="Polar residues" evidence="2">
    <location>
        <begin position="818"/>
        <end position="832"/>
    </location>
</feature>
<feature type="transmembrane region" description="Helical" evidence="3">
    <location>
        <begin position="166"/>
        <end position="185"/>
    </location>
</feature>